<accession>A0A2N0VIJ6</accession>
<evidence type="ECO:0000313" key="2">
    <source>
        <dbReference type="EMBL" id="PKD44013.1"/>
    </source>
</evidence>
<protein>
    <recommendedName>
        <fullName evidence="1">Regulator of ribonuclease activity B domain-containing protein</fullName>
    </recommendedName>
</protein>
<name>A0A2N0VIJ6_9BACT</name>
<dbReference type="OrthoDB" id="7839302at2"/>
<dbReference type="AlphaFoldDB" id="A0A2N0VIJ6"/>
<dbReference type="SUPFAM" id="SSF89946">
    <property type="entry name" value="Hypothetical protein VC0424"/>
    <property type="match status" value="1"/>
</dbReference>
<dbReference type="Proteomes" id="UP000233398">
    <property type="component" value="Unassembled WGS sequence"/>
</dbReference>
<dbReference type="EMBL" id="PISP01000001">
    <property type="protein sequence ID" value="PKD44013.1"/>
    <property type="molecule type" value="Genomic_DNA"/>
</dbReference>
<keyword evidence="3" id="KW-1185">Reference proteome</keyword>
<dbReference type="InterPro" id="IPR009671">
    <property type="entry name" value="RraB_dom"/>
</dbReference>
<comment type="caution">
    <text evidence="2">The sequence shown here is derived from an EMBL/GenBank/DDBJ whole genome shotgun (WGS) entry which is preliminary data.</text>
</comment>
<gene>
    <name evidence="2" type="ORF">CWD77_00610</name>
</gene>
<evidence type="ECO:0000259" key="1">
    <source>
        <dbReference type="Pfam" id="PF06877"/>
    </source>
</evidence>
<dbReference type="Pfam" id="PF06877">
    <property type="entry name" value="RraB"/>
    <property type="match status" value="1"/>
</dbReference>
<evidence type="ECO:0000313" key="3">
    <source>
        <dbReference type="Proteomes" id="UP000233398"/>
    </source>
</evidence>
<feature type="domain" description="Regulator of ribonuclease activity B" evidence="1">
    <location>
        <begin position="13"/>
        <end position="111"/>
    </location>
</feature>
<dbReference type="Gene3D" id="3.30.70.970">
    <property type="entry name" value="RraB-like"/>
    <property type="match status" value="1"/>
</dbReference>
<sequence>MKESPMDPIITNINREILEFIEQLDSDPDVERIITFWFYSNSEENIYRLAHHLQELSMKIGYCGKSCSDTHKYILISIKRLRPKIEMMNNLCTYFNEIAGRYDVAYDGWETQVEP</sequence>
<proteinExistence type="predicted"/>
<reference evidence="2 3" key="1">
    <citation type="submission" date="2017-11" db="EMBL/GenBank/DDBJ databases">
        <title>Rhodohalobacter 15182 sp. nov., isolated from a salt lake.</title>
        <authorList>
            <person name="Han S."/>
        </authorList>
    </citation>
    <scope>NUCLEOTIDE SEQUENCE [LARGE SCALE GENOMIC DNA]</scope>
    <source>
        <strain evidence="2 3">15182</strain>
    </source>
</reference>
<organism evidence="2 3">
    <name type="scientific">Rhodohalobacter barkolensis</name>
    <dbReference type="NCBI Taxonomy" id="2053187"/>
    <lineage>
        <taxon>Bacteria</taxon>
        <taxon>Pseudomonadati</taxon>
        <taxon>Balneolota</taxon>
        <taxon>Balneolia</taxon>
        <taxon>Balneolales</taxon>
        <taxon>Balneolaceae</taxon>
        <taxon>Rhodohalobacter</taxon>
    </lineage>
</organism>
<dbReference type="InterPro" id="IPR036701">
    <property type="entry name" value="RraB-like_sf"/>
</dbReference>